<dbReference type="GO" id="GO:0005789">
    <property type="term" value="C:endoplasmic reticulum membrane"/>
    <property type="evidence" value="ECO:0007669"/>
    <property type="project" value="UniProtKB-SubCell"/>
</dbReference>
<dbReference type="GO" id="GO:0004506">
    <property type="term" value="F:squalene monooxygenase activity"/>
    <property type="evidence" value="ECO:0007669"/>
    <property type="project" value="UniProtKB-UniRule"/>
</dbReference>
<evidence type="ECO:0000256" key="5">
    <source>
        <dbReference type="ARBA" id="ARBA00022630"/>
    </source>
</evidence>
<evidence type="ECO:0000256" key="6">
    <source>
        <dbReference type="ARBA" id="ARBA00022827"/>
    </source>
</evidence>
<proteinExistence type="inferred from homology"/>
<comment type="catalytic activity">
    <reaction evidence="9">
        <text>squalene + reduced [NADPH--hemoprotein reductase] + O2 = (S)-2,3-epoxysqualene + oxidized [NADPH--hemoprotein reductase] + H2O + H(+)</text>
        <dbReference type="Rhea" id="RHEA:25282"/>
        <dbReference type="Rhea" id="RHEA-COMP:11964"/>
        <dbReference type="Rhea" id="RHEA-COMP:11965"/>
        <dbReference type="ChEBI" id="CHEBI:15377"/>
        <dbReference type="ChEBI" id="CHEBI:15378"/>
        <dbReference type="ChEBI" id="CHEBI:15379"/>
        <dbReference type="ChEBI" id="CHEBI:15440"/>
        <dbReference type="ChEBI" id="CHEBI:15441"/>
        <dbReference type="ChEBI" id="CHEBI:57618"/>
        <dbReference type="ChEBI" id="CHEBI:58210"/>
        <dbReference type="EC" id="1.14.14.17"/>
    </reaction>
</comment>
<dbReference type="InterPro" id="IPR040125">
    <property type="entry name" value="Squalene_monox"/>
</dbReference>
<dbReference type="Gene3D" id="3.50.50.60">
    <property type="entry name" value="FAD/NAD(P)-binding domain"/>
    <property type="match status" value="1"/>
</dbReference>
<dbReference type="Proteomes" id="UP001108240">
    <property type="component" value="Unplaced"/>
</dbReference>
<dbReference type="InterPro" id="IPR036188">
    <property type="entry name" value="FAD/NAD-bd_sf"/>
</dbReference>
<comment type="subcellular location">
    <subcellularLocation>
        <location evidence="9">Endoplasmic reticulum membrane</location>
        <topology evidence="9">Peripheral membrane protein</topology>
    </subcellularLocation>
    <subcellularLocation>
        <location evidence="2">Membrane</location>
    </subcellularLocation>
</comment>
<keyword evidence="9" id="KW-0256">Endoplasmic reticulum</keyword>
<evidence type="ECO:0000256" key="8">
    <source>
        <dbReference type="ARBA" id="ARBA00023136"/>
    </source>
</evidence>
<dbReference type="Ensembl" id="ENSCCRT00000201906.1">
    <property type="protein sequence ID" value="ENSCCRP00000098480.1"/>
    <property type="gene ID" value="ENSCCRG00000072842.1"/>
</dbReference>
<name>A0A9J7WW66_CYPCA</name>
<dbReference type="PANTHER" id="PTHR10835:SF0">
    <property type="entry name" value="SQUALENE MONOOXYGENASE"/>
    <property type="match status" value="1"/>
</dbReference>
<feature type="domain" description="Squalene epoxidase" evidence="11">
    <location>
        <begin position="176"/>
        <end position="231"/>
    </location>
</feature>
<feature type="transmembrane region" description="Helical" evidence="10">
    <location>
        <begin position="228"/>
        <end position="248"/>
    </location>
</feature>
<keyword evidence="7 9" id="KW-0560">Oxidoreductase</keyword>
<comment type="similarity">
    <text evidence="3 9">Belongs to the squalene monooxygenase family.</text>
</comment>
<dbReference type="AlphaFoldDB" id="A0A9J7WW66"/>
<evidence type="ECO:0000256" key="2">
    <source>
        <dbReference type="ARBA" id="ARBA00004370"/>
    </source>
</evidence>
<keyword evidence="10" id="KW-1133">Transmembrane helix</keyword>
<evidence type="ECO:0000256" key="10">
    <source>
        <dbReference type="SAM" id="Phobius"/>
    </source>
</evidence>
<evidence type="ECO:0000256" key="1">
    <source>
        <dbReference type="ARBA" id="ARBA00001974"/>
    </source>
</evidence>
<keyword evidence="10" id="KW-0812">Transmembrane</keyword>
<dbReference type="SUPFAM" id="SSF51905">
    <property type="entry name" value="FAD/NAD(P)-binding domain"/>
    <property type="match status" value="1"/>
</dbReference>
<dbReference type="EC" id="1.14.14.17" evidence="4 9"/>
<protein>
    <recommendedName>
        <fullName evidence="4 9">Squalene monooxygenase</fullName>
        <ecNumber evidence="4 9">1.14.14.17</ecNumber>
    </recommendedName>
</protein>
<evidence type="ECO:0000313" key="12">
    <source>
        <dbReference type="Ensembl" id="ENSCCRP00000098480.1"/>
    </source>
</evidence>
<dbReference type="PANTHER" id="PTHR10835">
    <property type="entry name" value="SQUALENE MONOOXYGENASE"/>
    <property type="match status" value="1"/>
</dbReference>
<dbReference type="GeneTree" id="ENSGT00390000011759"/>
<comment type="cofactor">
    <cofactor evidence="1 9">
        <name>FAD</name>
        <dbReference type="ChEBI" id="CHEBI:57692"/>
    </cofactor>
</comment>
<evidence type="ECO:0000259" key="11">
    <source>
        <dbReference type="Pfam" id="PF08491"/>
    </source>
</evidence>
<evidence type="ECO:0000256" key="7">
    <source>
        <dbReference type="ARBA" id="ARBA00023002"/>
    </source>
</evidence>
<dbReference type="InterPro" id="IPR013698">
    <property type="entry name" value="Squalene_epoxidase"/>
</dbReference>
<keyword evidence="6 9" id="KW-0274">FAD</keyword>
<evidence type="ECO:0000256" key="9">
    <source>
        <dbReference type="RuleBase" id="RU367121"/>
    </source>
</evidence>
<reference evidence="12" key="2">
    <citation type="submission" date="2025-09" db="UniProtKB">
        <authorList>
            <consortium name="Ensembl"/>
        </authorList>
    </citation>
    <scope>IDENTIFICATION</scope>
</reference>
<keyword evidence="13" id="KW-1185">Reference proteome</keyword>
<sequence length="251" mass="28513">NIISKSGRVILNVKQICLFLRWNGYIIHDTESGLVVTQCGQAFHHRRFIMGLRRAALTEPNVRFTEGTVTYLEEENGCYTGIQYKDKHSGKIQRLQAPLIVVADRCFSKFRQSLGSDQASTSRVLLLGDTYSMRHPLTGGILDEAFFNWLLTGLFDRCSLNRIIKAINTCRLFSILDLRRACLCYFQLGGECVSGAVGLLSMRNPRPMTLIGHFSGVRLRSMAILNRAFAVIFPLIFFEFKYLFYGFFVGL</sequence>
<comment type="function">
    <text evidence="9">Catalyzes the stereospecific oxidation of squalene to (S)-2,3-epoxysqualene, and is considered to be a rate-limiting enzyme in steroid biosynthesis.</text>
</comment>
<dbReference type="Pfam" id="PF08491">
    <property type="entry name" value="SE"/>
    <property type="match status" value="1"/>
</dbReference>
<dbReference type="GO" id="GO:0016126">
    <property type="term" value="P:sterol biosynthetic process"/>
    <property type="evidence" value="ECO:0007669"/>
    <property type="project" value="UniProtKB-UniRule"/>
</dbReference>
<evidence type="ECO:0000313" key="13">
    <source>
        <dbReference type="Proteomes" id="UP001108240"/>
    </source>
</evidence>
<evidence type="ECO:0000256" key="4">
    <source>
        <dbReference type="ARBA" id="ARBA00012312"/>
    </source>
</evidence>
<evidence type="ECO:0000256" key="3">
    <source>
        <dbReference type="ARBA" id="ARBA00008802"/>
    </source>
</evidence>
<accession>A0A9J7WW66</accession>
<keyword evidence="8 9" id="KW-0472">Membrane</keyword>
<keyword evidence="5 9" id="KW-0285">Flavoprotein</keyword>
<reference evidence="12" key="1">
    <citation type="submission" date="2025-08" db="UniProtKB">
        <authorList>
            <consortium name="Ensembl"/>
        </authorList>
    </citation>
    <scope>IDENTIFICATION</scope>
</reference>
<dbReference type="GO" id="GO:0008203">
    <property type="term" value="P:cholesterol metabolic process"/>
    <property type="evidence" value="ECO:0007669"/>
    <property type="project" value="TreeGrafter"/>
</dbReference>
<organism evidence="12 13">
    <name type="scientific">Cyprinus carpio carpio</name>
    <dbReference type="NCBI Taxonomy" id="630221"/>
    <lineage>
        <taxon>Eukaryota</taxon>
        <taxon>Metazoa</taxon>
        <taxon>Chordata</taxon>
        <taxon>Craniata</taxon>
        <taxon>Vertebrata</taxon>
        <taxon>Euteleostomi</taxon>
        <taxon>Actinopterygii</taxon>
        <taxon>Neopterygii</taxon>
        <taxon>Teleostei</taxon>
        <taxon>Ostariophysi</taxon>
        <taxon>Cypriniformes</taxon>
        <taxon>Cyprinidae</taxon>
        <taxon>Cyprininae</taxon>
        <taxon>Cyprinus</taxon>
    </lineage>
</organism>
<dbReference type="GO" id="GO:0050660">
    <property type="term" value="F:flavin adenine dinucleotide binding"/>
    <property type="evidence" value="ECO:0007669"/>
    <property type="project" value="UniProtKB-UniRule"/>
</dbReference>